<sequence>MGAKENSALVDELVIDNHIHTQKVERVLRLVDRGIFVSPHNSALAYRDAPFRTNNLHPGQIHISAPSIYCSVLEMLDLHKGQSFLNIGSGSGYLSTLVGFLIGEIGTSHGVELHSNIIDHAQEALNTFSRQIFISGYDWCRPQFAHGNAFTLRGISKLYDRIYVGAQIDQCNLALFTEMLKQDGCLIVPVRIEGATRFQRVKRTADGFETSDFMAVAFAELIHPNAEINRPDFSSFSRKRKINEDPTNPNDYSDRLSESLLSLFAPRSLEELASAALRKHIADQLRVSLPIAIVQKVRASRQHGEVMNRFIRRHRRNMERREDFNAWGILPHAMQILDNFGNGARFSNHLPFPDPFRVQMERFGLEERLGAGTSNRIRRDRADENVPALMGQLLIDQLDLLRHHEGDRDADAGAEDDGNPEDRHHDDDDDDGDRDDGQEHDDDIQVLTVRRNGHPVVVPHDRLMANSDAEEAPPEIAMDAEEEPENGDDDEGIEADQIMDQLLALTDNEEEEDEDEQAWMQIPIPFRLRARRRIQHSDEDESSDDSTREREGRRNCYGRVRCDVPTLKKLAEKTLSDRRYSPLVRIAKKQPWVARLARMSDTYRPPTSFADKIPAIFEEQFGDPLPNGRLSIEDWLLQQKKTKFIAKLATLEQAVREVGRMQFEQEKNDFQDLSAVSETKLCLHRVSFRNEEESIARFEKKMVIILNRLPLPENGKRALKWNLYRDE</sequence>
<comment type="similarity">
    <text evidence="1">Belongs to the methyltransferase superfamily. L-isoaspartyl/D-aspartyl protein methyltransferase family.</text>
</comment>
<reference evidence="3" key="1">
    <citation type="submission" date="2023-10" db="EMBL/GenBank/DDBJ databases">
        <title>Genome assembly of Pristionchus species.</title>
        <authorList>
            <person name="Yoshida K."/>
            <person name="Sommer R.J."/>
        </authorList>
    </citation>
    <scope>NUCLEOTIDE SEQUENCE</scope>
    <source>
        <strain evidence="3">RS0144</strain>
    </source>
</reference>
<dbReference type="EMBL" id="BTSX01000005">
    <property type="protein sequence ID" value="GMT02694.1"/>
    <property type="molecule type" value="Genomic_DNA"/>
</dbReference>
<comment type="caution">
    <text evidence="3">The sequence shown here is derived from an EMBL/GenBank/DDBJ whole genome shotgun (WGS) entry which is preliminary data.</text>
</comment>
<feature type="compositionally biased region" description="Acidic residues" evidence="2">
    <location>
        <begin position="427"/>
        <end position="444"/>
    </location>
</feature>
<evidence type="ECO:0008006" key="5">
    <source>
        <dbReference type="Google" id="ProtNLM"/>
    </source>
</evidence>
<dbReference type="InterPro" id="IPR000682">
    <property type="entry name" value="PCMT"/>
</dbReference>
<feature type="region of interest" description="Disordered" evidence="2">
    <location>
        <begin position="408"/>
        <end position="473"/>
    </location>
</feature>
<dbReference type="GO" id="GO:0004719">
    <property type="term" value="F:protein-L-isoaspartate (D-aspartate) O-methyltransferase activity"/>
    <property type="evidence" value="ECO:0007669"/>
    <property type="project" value="InterPro"/>
</dbReference>
<evidence type="ECO:0000256" key="1">
    <source>
        <dbReference type="ARBA" id="ARBA00005369"/>
    </source>
</evidence>
<protein>
    <recommendedName>
        <fullName evidence="5">Protein-L-isoaspartate O-methyltransferase</fullName>
    </recommendedName>
</protein>
<proteinExistence type="inferred from homology"/>
<evidence type="ECO:0000313" key="4">
    <source>
        <dbReference type="Proteomes" id="UP001432027"/>
    </source>
</evidence>
<gene>
    <name evidence="3" type="ORF">PENTCL1PPCAC_24868</name>
</gene>
<dbReference type="InterPro" id="IPR029063">
    <property type="entry name" value="SAM-dependent_MTases_sf"/>
</dbReference>
<dbReference type="GO" id="GO:0005737">
    <property type="term" value="C:cytoplasm"/>
    <property type="evidence" value="ECO:0007669"/>
    <property type="project" value="TreeGrafter"/>
</dbReference>
<dbReference type="PANTHER" id="PTHR11579">
    <property type="entry name" value="PROTEIN-L-ISOASPARTATE O-METHYLTRANSFERASE"/>
    <property type="match status" value="1"/>
</dbReference>
<organism evidence="3 4">
    <name type="scientific">Pristionchus entomophagus</name>
    <dbReference type="NCBI Taxonomy" id="358040"/>
    <lineage>
        <taxon>Eukaryota</taxon>
        <taxon>Metazoa</taxon>
        <taxon>Ecdysozoa</taxon>
        <taxon>Nematoda</taxon>
        <taxon>Chromadorea</taxon>
        <taxon>Rhabditida</taxon>
        <taxon>Rhabditina</taxon>
        <taxon>Diplogasteromorpha</taxon>
        <taxon>Diplogasteroidea</taxon>
        <taxon>Neodiplogasteridae</taxon>
        <taxon>Pristionchus</taxon>
    </lineage>
</organism>
<name>A0AAV5U9C9_9BILA</name>
<dbReference type="AlphaFoldDB" id="A0AAV5U9C9"/>
<evidence type="ECO:0000313" key="3">
    <source>
        <dbReference type="EMBL" id="GMT02694.1"/>
    </source>
</evidence>
<keyword evidence="4" id="KW-1185">Reference proteome</keyword>
<evidence type="ECO:0000256" key="2">
    <source>
        <dbReference type="SAM" id="MobiDB-lite"/>
    </source>
</evidence>
<dbReference type="Proteomes" id="UP001432027">
    <property type="component" value="Unassembled WGS sequence"/>
</dbReference>
<dbReference type="SUPFAM" id="SSF53335">
    <property type="entry name" value="S-adenosyl-L-methionine-dependent methyltransferases"/>
    <property type="match status" value="1"/>
</dbReference>
<dbReference type="Pfam" id="PF01135">
    <property type="entry name" value="PCMT"/>
    <property type="match status" value="1"/>
</dbReference>
<accession>A0AAV5U9C9</accession>
<dbReference type="PANTHER" id="PTHR11579:SF9">
    <property type="entry name" value="PROTEIN-L-ISOASPARTATE O-METHYLTRANSFERASE"/>
    <property type="match status" value="1"/>
</dbReference>
<dbReference type="Gene3D" id="3.40.50.150">
    <property type="entry name" value="Vaccinia Virus protein VP39"/>
    <property type="match status" value="1"/>
</dbReference>